<evidence type="ECO:0000256" key="2">
    <source>
        <dbReference type="ARBA" id="ARBA00007991"/>
    </source>
</evidence>
<gene>
    <name evidence="5" type="ORF">CANARDRAFT_239263</name>
</gene>
<proteinExistence type="inferred from homology"/>
<dbReference type="Proteomes" id="UP000094801">
    <property type="component" value="Unassembled WGS sequence"/>
</dbReference>
<keyword evidence="4" id="KW-0539">Nucleus</keyword>
<dbReference type="Gene3D" id="1.25.10.10">
    <property type="entry name" value="Leucine-rich Repeat Variant"/>
    <property type="match status" value="1"/>
</dbReference>
<evidence type="ECO:0008006" key="7">
    <source>
        <dbReference type="Google" id="ProtNLM"/>
    </source>
</evidence>
<dbReference type="AlphaFoldDB" id="A0A1E4STV1"/>
<comment type="similarity">
    <text evidence="2">Belongs to the importin beta family.</text>
</comment>
<organism evidence="5 6">
    <name type="scientific">[Candida] arabinofermentans NRRL YB-2248</name>
    <dbReference type="NCBI Taxonomy" id="983967"/>
    <lineage>
        <taxon>Eukaryota</taxon>
        <taxon>Fungi</taxon>
        <taxon>Dikarya</taxon>
        <taxon>Ascomycota</taxon>
        <taxon>Saccharomycotina</taxon>
        <taxon>Pichiomycetes</taxon>
        <taxon>Pichiales</taxon>
        <taxon>Pichiaceae</taxon>
        <taxon>Ogataea</taxon>
        <taxon>Ogataea/Candida clade</taxon>
    </lineage>
</organism>
<keyword evidence="6" id="KW-1185">Reference proteome</keyword>
<dbReference type="GO" id="GO:0006606">
    <property type="term" value="P:protein import into nucleus"/>
    <property type="evidence" value="ECO:0007669"/>
    <property type="project" value="TreeGrafter"/>
</dbReference>
<dbReference type="SUPFAM" id="SSF48371">
    <property type="entry name" value="ARM repeat"/>
    <property type="match status" value="1"/>
</dbReference>
<evidence type="ECO:0000256" key="1">
    <source>
        <dbReference type="ARBA" id="ARBA00004123"/>
    </source>
</evidence>
<dbReference type="InterPro" id="IPR051345">
    <property type="entry name" value="Importin_beta-like_NTR"/>
</dbReference>
<keyword evidence="3" id="KW-0813">Transport</keyword>
<accession>A0A1E4STV1</accession>
<evidence type="ECO:0000313" key="6">
    <source>
        <dbReference type="Proteomes" id="UP000094801"/>
    </source>
</evidence>
<evidence type="ECO:0000256" key="3">
    <source>
        <dbReference type="ARBA" id="ARBA00022448"/>
    </source>
</evidence>
<name>A0A1E4STV1_9ASCO</name>
<comment type="subcellular location">
    <subcellularLocation>
        <location evidence="1">Nucleus</location>
    </subcellularLocation>
</comment>
<protein>
    <recommendedName>
        <fullName evidence="7">Importin N-terminal domain-containing protein</fullName>
    </recommendedName>
</protein>
<evidence type="ECO:0000313" key="5">
    <source>
        <dbReference type="EMBL" id="ODV82929.1"/>
    </source>
</evidence>
<sequence length="1028" mass="118924">MENDIVHIVQLVEELYSSRDANNVKLIQKQLQEIQKSDHALIVADNLLNQESLNCKFFGALTYSVNLNLNKFDNLDSLNNITRNLLQHLISLINDDKIINGGGMFIIKKIFSNLALAYMMNHSNWLNPLVTLLSTIMNNQVTYPNTIETLEDDDEILKWINAMPEKFTHLVMLFSQIIVEEMMKRELPNNNSVTMHQTTHDYLFPTTEKFLLLSCQKYHEEQFLSLWLQCSNSWIQYCSKAEFDTTIRYQLTSLISFMISLIASQEQEILSLAIESVTEAIEINHTFIKIEQRLQLDSIIFGNWGLQYINYISNNQDFESAEKFTRLIIAFLNVDMLKLAKLLITDENDFKFEFLLNLTGFQGLPLEEEVVSQDMIDFWNEFAYSFTTDLSVLKSSLKLNDDDDDDNDDNEENESKNDGLRKLDLKAQHLFERVILTYWNKIHVPKDIDSLESSFRDEFKIYRRDVGDLIDACYPIVKHPIFHQLVNNIISSIDNSNFADIEASLFLINSICADFSDNSVDDTILNGIVAIFDSKLLELVSLTHQSNDKFQYVVYTTIQFLSSIEWFYKLEQGTPYLSQILNFLFDSMINSSSYQVTSSKAISQICNECRLSLIEFLPNFEAVITEMINNVSVESLIRQRIINSYASIIQGVKNPITQGDSLFKLFDLLDKRSFEVINQLQTTIDPEQRDQMKDYLTSIINCISAIGKGMQLPEDVEDIYTNEELIIVKNYWTIDQLSIHSKILNIIQNFTMLEESMCDDLSIMEAVVDIFKSGLTEPIPGPFVFDQESIILFIEMKFDSLKTSNSYPLLYSLYGSLITTCHSTIQPENVVNLLNKIFVDKLEIIEQDPDIIQSSLSLFGSILQSKPSLIVNDVILFELILSFAIRHLNSQERFVLKSLELFWIKLINLRKGSRQDTVIVKRLFNETQLGNLLTFNSFKYMFETSRSNLEFFIEIIKIIIAKYPLMSSKWLNETFLKLNLERRNSGLKEIESWELFVKKLIMSRGTRGANGLIKEFWLQVNGLVEYIS</sequence>
<dbReference type="InterPro" id="IPR011989">
    <property type="entry name" value="ARM-like"/>
</dbReference>
<dbReference type="GO" id="GO:0005737">
    <property type="term" value="C:cytoplasm"/>
    <property type="evidence" value="ECO:0007669"/>
    <property type="project" value="TreeGrafter"/>
</dbReference>
<dbReference type="InterPro" id="IPR016024">
    <property type="entry name" value="ARM-type_fold"/>
</dbReference>
<dbReference type="EMBL" id="KV453871">
    <property type="protein sequence ID" value="ODV82929.1"/>
    <property type="molecule type" value="Genomic_DNA"/>
</dbReference>
<dbReference type="PANTHER" id="PTHR12363:SF33">
    <property type="entry name" value="IMPORTIN-13"/>
    <property type="match status" value="1"/>
</dbReference>
<dbReference type="GO" id="GO:0005634">
    <property type="term" value="C:nucleus"/>
    <property type="evidence" value="ECO:0007669"/>
    <property type="project" value="UniProtKB-SubCell"/>
</dbReference>
<dbReference type="PANTHER" id="PTHR12363">
    <property type="entry name" value="TRANSPORTIN 3 AND IMPORTIN 13"/>
    <property type="match status" value="1"/>
</dbReference>
<reference evidence="6" key="1">
    <citation type="submission" date="2016-04" db="EMBL/GenBank/DDBJ databases">
        <title>Comparative genomics of biotechnologically important yeasts.</title>
        <authorList>
            <consortium name="DOE Joint Genome Institute"/>
            <person name="Riley R."/>
            <person name="Haridas S."/>
            <person name="Wolfe K.H."/>
            <person name="Lopes M.R."/>
            <person name="Hittinger C.T."/>
            <person name="Goker M."/>
            <person name="Salamov A."/>
            <person name="Wisecaver J."/>
            <person name="Long T.M."/>
            <person name="Aerts A.L."/>
            <person name="Barry K."/>
            <person name="Choi C."/>
            <person name="Clum A."/>
            <person name="Coughlan A.Y."/>
            <person name="Deshpande S."/>
            <person name="Douglass A.P."/>
            <person name="Hanson S.J."/>
            <person name="Klenk H.-P."/>
            <person name="Labutti K."/>
            <person name="Lapidus A."/>
            <person name="Lindquist E."/>
            <person name="Lipzen A."/>
            <person name="Meier-Kolthoff J.P."/>
            <person name="Ohm R.A."/>
            <person name="Otillar R.P."/>
            <person name="Pangilinan J."/>
            <person name="Peng Y."/>
            <person name="Rokas A."/>
            <person name="Rosa C.A."/>
            <person name="Scheuner C."/>
            <person name="Sibirny A.A."/>
            <person name="Slot J.C."/>
            <person name="Stielow J.B."/>
            <person name="Sun H."/>
            <person name="Kurtzman C.P."/>
            <person name="Blackwell M."/>
            <person name="Grigoriev I.V."/>
            <person name="Jeffries T.W."/>
        </authorList>
    </citation>
    <scope>NUCLEOTIDE SEQUENCE [LARGE SCALE GENOMIC DNA]</scope>
    <source>
        <strain evidence="6">NRRL YB-2248</strain>
    </source>
</reference>
<evidence type="ECO:0000256" key="4">
    <source>
        <dbReference type="ARBA" id="ARBA00023242"/>
    </source>
</evidence>
<dbReference type="STRING" id="983967.A0A1E4STV1"/>
<dbReference type="OrthoDB" id="2016913at2759"/>